<proteinExistence type="predicted"/>
<dbReference type="Gene3D" id="3.40.50.150">
    <property type="entry name" value="Vaccinia Virus protein VP39"/>
    <property type="match status" value="1"/>
</dbReference>
<dbReference type="InterPro" id="IPR029063">
    <property type="entry name" value="SAM-dependent_MTases_sf"/>
</dbReference>
<organism evidence="2 3">
    <name type="scientific">Lederbergia citrisecunda</name>
    <dbReference type="NCBI Taxonomy" id="2833583"/>
    <lineage>
        <taxon>Bacteria</taxon>
        <taxon>Bacillati</taxon>
        <taxon>Bacillota</taxon>
        <taxon>Bacilli</taxon>
        <taxon>Bacillales</taxon>
        <taxon>Bacillaceae</taxon>
        <taxon>Lederbergia</taxon>
    </lineage>
</organism>
<evidence type="ECO:0000259" key="1">
    <source>
        <dbReference type="Pfam" id="PF08241"/>
    </source>
</evidence>
<sequence>MSEHISIQSYNKLERAADYNTKKGFDPKRKEEMLDVALSLLLDLTPKGTTILELGAGSGLFTKKLINTEHFNEILVTDGAEAMLDIARNELESDSTNLVFTTLDFTRKNWSEKYMENKVEAVTSSMALHHADDKRVLFKEIYNVLDDGGSFVFADHMAGSSPLVEKLIGNKRARIKLASSGEDINAEDKIENFIISDKAKQQSEGNKCESTTQYLNYLHEAGFVDVDCIWRDYWLAVFVAIKPRYSEL</sequence>
<dbReference type="SUPFAM" id="SSF53335">
    <property type="entry name" value="S-adenosyl-L-methionine-dependent methyltransferases"/>
    <property type="match status" value="1"/>
</dbReference>
<keyword evidence="2" id="KW-0489">Methyltransferase</keyword>
<dbReference type="InterPro" id="IPR013216">
    <property type="entry name" value="Methyltransf_11"/>
</dbReference>
<protein>
    <submittedName>
        <fullName evidence="2">Class I SAM-dependent methyltransferase</fullName>
    </submittedName>
</protein>
<comment type="caution">
    <text evidence="2">The sequence shown here is derived from an EMBL/GenBank/DDBJ whole genome shotgun (WGS) entry which is preliminary data.</text>
</comment>
<name>A0A942TU48_9BACI</name>
<gene>
    <name evidence="2" type="ORF">KHA93_19505</name>
</gene>
<dbReference type="RefSeq" id="WP_213112231.1">
    <property type="nucleotide sequence ID" value="NZ_JAGYPJ010000001.1"/>
</dbReference>
<accession>A0A942TU48</accession>
<dbReference type="EMBL" id="JAGYPJ010000001">
    <property type="protein sequence ID" value="MBS4201794.1"/>
    <property type="molecule type" value="Genomic_DNA"/>
</dbReference>
<reference evidence="2 3" key="1">
    <citation type="submission" date="2021-05" db="EMBL/GenBank/DDBJ databases">
        <title>Novel Bacillus species.</title>
        <authorList>
            <person name="Liu G."/>
        </authorList>
    </citation>
    <scope>NUCLEOTIDE SEQUENCE [LARGE SCALE GENOMIC DNA]</scope>
    <source>
        <strain evidence="2 3">FJAT-49732</strain>
    </source>
</reference>
<dbReference type="CDD" id="cd02440">
    <property type="entry name" value="AdoMet_MTases"/>
    <property type="match status" value="1"/>
</dbReference>
<dbReference type="PANTHER" id="PTHR43861:SF1">
    <property type="entry name" value="TRANS-ACONITATE 2-METHYLTRANSFERASE"/>
    <property type="match status" value="1"/>
</dbReference>
<dbReference type="AlphaFoldDB" id="A0A942TU48"/>
<dbReference type="Proteomes" id="UP000682713">
    <property type="component" value="Unassembled WGS sequence"/>
</dbReference>
<evidence type="ECO:0000313" key="3">
    <source>
        <dbReference type="Proteomes" id="UP000682713"/>
    </source>
</evidence>
<feature type="domain" description="Methyltransferase type 11" evidence="1">
    <location>
        <begin position="52"/>
        <end position="153"/>
    </location>
</feature>
<dbReference type="GO" id="GO:0032259">
    <property type="term" value="P:methylation"/>
    <property type="evidence" value="ECO:0007669"/>
    <property type="project" value="UniProtKB-KW"/>
</dbReference>
<dbReference type="Pfam" id="PF08241">
    <property type="entry name" value="Methyltransf_11"/>
    <property type="match status" value="1"/>
</dbReference>
<dbReference type="PANTHER" id="PTHR43861">
    <property type="entry name" value="TRANS-ACONITATE 2-METHYLTRANSFERASE-RELATED"/>
    <property type="match status" value="1"/>
</dbReference>
<keyword evidence="2" id="KW-0808">Transferase</keyword>
<evidence type="ECO:0000313" key="2">
    <source>
        <dbReference type="EMBL" id="MBS4201794.1"/>
    </source>
</evidence>
<keyword evidence="3" id="KW-1185">Reference proteome</keyword>
<dbReference type="GO" id="GO:0008757">
    <property type="term" value="F:S-adenosylmethionine-dependent methyltransferase activity"/>
    <property type="evidence" value="ECO:0007669"/>
    <property type="project" value="InterPro"/>
</dbReference>